<reference evidence="1" key="1">
    <citation type="submission" date="2019-08" db="EMBL/GenBank/DDBJ databases">
        <authorList>
            <person name="Kucharzyk K."/>
            <person name="Murdoch R.W."/>
            <person name="Higgins S."/>
            <person name="Loffler F."/>
        </authorList>
    </citation>
    <scope>NUCLEOTIDE SEQUENCE</scope>
</reference>
<accession>A0A644YIU4</accession>
<evidence type="ECO:0000313" key="1">
    <source>
        <dbReference type="EMBL" id="MPM28217.1"/>
    </source>
</evidence>
<dbReference type="AlphaFoldDB" id="A0A644YIU4"/>
<dbReference type="EMBL" id="VSSQ01005195">
    <property type="protein sequence ID" value="MPM28217.1"/>
    <property type="molecule type" value="Genomic_DNA"/>
</dbReference>
<comment type="caution">
    <text evidence="1">The sequence shown here is derived from an EMBL/GenBank/DDBJ whole genome shotgun (WGS) entry which is preliminary data.</text>
</comment>
<proteinExistence type="predicted"/>
<organism evidence="1">
    <name type="scientific">bioreactor metagenome</name>
    <dbReference type="NCBI Taxonomy" id="1076179"/>
    <lineage>
        <taxon>unclassified sequences</taxon>
        <taxon>metagenomes</taxon>
        <taxon>ecological metagenomes</taxon>
    </lineage>
</organism>
<gene>
    <name evidence="1" type="ORF">SDC9_74736</name>
</gene>
<protein>
    <submittedName>
        <fullName evidence="1">Uncharacterized protein</fullName>
    </submittedName>
</protein>
<name>A0A644YIU4_9ZZZZ</name>
<sequence length="170" mass="18620">MGVLLDKLRLCGEVLRGTEATGACGVCGGTDTTLRYASGTRHNPTGPDGILIVYEAEVVCNECGAVGNTSRIWRLPPDKPRLNRKKFAKEVLAEFEQMDVLRADFFLRKAIGCMVAPDMREVTPEAVGVLKLIKIAVETSKFSEALKAEGRTEYTIGEYVDKVVLPIMKL</sequence>